<gene>
    <name evidence="9" type="ORF">SAMN05216561_102365</name>
</gene>
<dbReference type="EMBL" id="FOQG01000002">
    <property type="protein sequence ID" value="SFH82087.1"/>
    <property type="molecule type" value="Genomic_DNA"/>
</dbReference>
<name>A0A1I3D5Y5_9ACTN</name>
<feature type="transmembrane region" description="Helical" evidence="7">
    <location>
        <begin position="93"/>
        <end position="114"/>
    </location>
</feature>
<evidence type="ECO:0000259" key="8">
    <source>
        <dbReference type="Pfam" id="PF00884"/>
    </source>
</evidence>
<dbReference type="PANTHER" id="PTHR47371:SF3">
    <property type="entry name" value="PHOSPHOGLYCEROL TRANSFERASE I"/>
    <property type="match status" value="1"/>
</dbReference>
<keyword evidence="6 7" id="KW-0472">Membrane</keyword>
<dbReference type="PANTHER" id="PTHR47371">
    <property type="entry name" value="LIPOTEICHOIC ACID SYNTHASE"/>
    <property type="match status" value="1"/>
</dbReference>
<dbReference type="STRING" id="1005945.SAMN05216561_102365"/>
<evidence type="ECO:0000256" key="3">
    <source>
        <dbReference type="ARBA" id="ARBA00022475"/>
    </source>
</evidence>
<feature type="domain" description="Sulfatase N-terminal" evidence="8">
    <location>
        <begin position="288"/>
        <end position="571"/>
    </location>
</feature>
<dbReference type="AlphaFoldDB" id="A0A1I3D5Y5"/>
<dbReference type="RefSeq" id="WP_246165925.1">
    <property type="nucleotide sequence ID" value="NZ_BKAF01000004.1"/>
</dbReference>
<comment type="pathway">
    <text evidence="2">Cell wall biogenesis; lipoteichoic acid biosynthesis.</text>
</comment>
<keyword evidence="5 7" id="KW-1133">Transmembrane helix</keyword>
<evidence type="ECO:0000256" key="6">
    <source>
        <dbReference type="ARBA" id="ARBA00023136"/>
    </source>
</evidence>
<keyword evidence="10" id="KW-1185">Reference proteome</keyword>
<feature type="transmembrane region" description="Helical" evidence="7">
    <location>
        <begin position="180"/>
        <end position="199"/>
    </location>
</feature>
<evidence type="ECO:0000256" key="4">
    <source>
        <dbReference type="ARBA" id="ARBA00022692"/>
    </source>
</evidence>
<dbReference type="Pfam" id="PF00884">
    <property type="entry name" value="Sulfatase"/>
    <property type="match status" value="1"/>
</dbReference>
<dbReference type="InterPro" id="IPR000917">
    <property type="entry name" value="Sulfatase_N"/>
</dbReference>
<evidence type="ECO:0000313" key="10">
    <source>
        <dbReference type="Proteomes" id="UP000198649"/>
    </source>
</evidence>
<feature type="transmembrane region" description="Helical" evidence="7">
    <location>
        <begin position="68"/>
        <end position="86"/>
    </location>
</feature>
<keyword evidence="3" id="KW-1003">Cell membrane</keyword>
<evidence type="ECO:0000313" key="9">
    <source>
        <dbReference type="EMBL" id="SFH82087.1"/>
    </source>
</evidence>
<dbReference type="GO" id="GO:0005886">
    <property type="term" value="C:plasma membrane"/>
    <property type="evidence" value="ECO:0007669"/>
    <property type="project" value="UniProtKB-SubCell"/>
</dbReference>
<organism evidence="9 10">
    <name type="scientific">Nocardioides psychrotolerans</name>
    <dbReference type="NCBI Taxonomy" id="1005945"/>
    <lineage>
        <taxon>Bacteria</taxon>
        <taxon>Bacillati</taxon>
        <taxon>Actinomycetota</taxon>
        <taxon>Actinomycetes</taxon>
        <taxon>Propionibacteriales</taxon>
        <taxon>Nocardioidaceae</taxon>
        <taxon>Nocardioides</taxon>
    </lineage>
</organism>
<dbReference type="InterPro" id="IPR017850">
    <property type="entry name" value="Alkaline_phosphatase_core_sf"/>
</dbReference>
<dbReference type="Proteomes" id="UP000198649">
    <property type="component" value="Unassembled WGS sequence"/>
</dbReference>
<evidence type="ECO:0000256" key="1">
    <source>
        <dbReference type="ARBA" id="ARBA00004651"/>
    </source>
</evidence>
<proteinExistence type="predicted"/>
<evidence type="ECO:0000256" key="7">
    <source>
        <dbReference type="SAM" id="Phobius"/>
    </source>
</evidence>
<dbReference type="SUPFAM" id="SSF53649">
    <property type="entry name" value="Alkaline phosphatase-like"/>
    <property type="match status" value="1"/>
</dbReference>
<accession>A0A1I3D5Y5</accession>
<dbReference type="InterPro" id="IPR050448">
    <property type="entry name" value="OpgB/LTA_synthase_biosynth"/>
</dbReference>
<protein>
    <submittedName>
        <fullName evidence="9">Sulfatase</fullName>
    </submittedName>
</protein>
<reference evidence="9 10" key="1">
    <citation type="submission" date="2016-10" db="EMBL/GenBank/DDBJ databases">
        <authorList>
            <person name="de Groot N.N."/>
        </authorList>
    </citation>
    <scope>NUCLEOTIDE SEQUENCE [LARGE SCALE GENOMIC DNA]</scope>
    <source>
        <strain evidence="9 10">CGMCC 1.11156</strain>
    </source>
</reference>
<dbReference type="Gene3D" id="3.40.720.10">
    <property type="entry name" value="Alkaline Phosphatase, subunit A"/>
    <property type="match status" value="1"/>
</dbReference>
<keyword evidence="4 7" id="KW-0812">Transmembrane</keyword>
<sequence>MTSLEPENDAATPGAAAQRLVPGAKRIRTLLIATLYTPLWAVICDVVLELSVWLGMPGPPWYELFVHSYGWLLGSLVLWVVLLGLVSLTNRLWLSMGLLLALVSVVAAVTRAKLAVRQEPLYPSDLDFLGNPRFLLTMTSPGQLTTAAVVVLVIIAAAVLAGRKMDRHFRRVRRDEAPHWWWSLLVARLLVAATCVGLLSSTTHFNQPGNGWRQVYEAKDAKWRFWYQRLNYHDNGFVGGFLYNMPIRAMATPTGYSEAAMDDIVARYTTLADGRNVGRSSTGLDDVNVVLVLSEAFSDPTKLDGFTLDRDPIPRTRATMASTTSGAMLAQLYGGGTANMEFEALTGQSLALFEPQMSTPYQMMVSDYESYPSAVRWFVDNGHRAIAIHPYFTGMYKRDEVYETLGFDEFIHDTTMRETTKIDDSDFISDASAFDETLGQISASDAPLLINLVTMQNHVPVTDTYDDPLQVQGFDKAQNQTIGQYARGLEHTDQALSGFLQSLEASDEDTVVVFYGDHQPGIYGDEAAEKNSGLALYQTPFFVWSSEGNAPREMPLTSPTQFLPLVFETVGAELPPYYALLEAVRGEITAMEQGRFITATGDEVAEDELSSRARSLLADLRMVQYDFSIGERFALDELWYPSG</sequence>
<evidence type="ECO:0000256" key="5">
    <source>
        <dbReference type="ARBA" id="ARBA00022989"/>
    </source>
</evidence>
<feature type="transmembrane region" description="Helical" evidence="7">
    <location>
        <begin position="134"/>
        <end position="160"/>
    </location>
</feature>
<evidence type="ECO:0000256" key="2">
    <source>
        <dbReference type="ARBA" id="ARBA00004936"/>
    </source>
</evidence>
<feature type="transmembrane region" description="Helical" evidence="7">
    <location>
        <begin position="29"/>
        <end position="48"/>
    </location>
</feature>
<comment type="subcellular location">
    <subcellularLocation>
        <location evidence="1">Cell membrane</location>
        <topology evidence="1">Multi-pass membrane protein</topology>
    </subcellularLocation>
</comment>
<dbReference type="CDD" id="cd16015">
    <property type="entry name" value="LTA_synthase"/>
    <property type="match status" value="1"/>
</dbReference>